<dbReference type="FunFam" id="3.30.730.10:FF:000001">
    <property type="entry name" value="Ethylene-responsive transcription factor 2"/>
    <property type="match status" value="1"/>
</dbReference>
<dbReference type="GO" id="GO:0009873">
    <property type="term" value="P:ethylene-activated signaling pathway"/>
    <property type="evidence" value="ECO:0007669"/>
    <property type="project" value="InterPro"/>
</dbReference>
<evidence type="ECO:0000256" key="1">
    <source>
        <dbReference type="ARBA" id="ARBA00004123"/>
    </source>
</evidence>
<dbReference type="PRINTS" id="PR00367">
    <property type="entry name" value="ETHRSPELEMNT"/>
</dbReference>
<evidence type="ECO:0000256" key="2">
    <source>
        <dbReference type="ARBA" id="ARBA00022821"/>
    </source>
</evidence>
<dbReference type="PANTHER" id="PTHR31190:SF407">
    <property type="entry name" value="ETHYLENE-RESPONSIVE TRANSCRIPTION FACTOR 13-LIKE"/>
    <property type="match status" value="1"/>
</dbReference>
<keyword evidence="3" id="KW-0805">Transcription regulation</keyword>
<evidence type="ECO:0000259" key="8">
    <source>
        <dbReference type="PROSITE" id="PS51032"/>
    </source>
</evidence>
<dbReference type="SUPFAM" id="SSF54171">
    <property type="entry name" value="DNA-binding domain"/>
    <property type="match status" value="1"/>
</dbReference>
<keyword evidence="5" id="KW-0804">Transcription</keyword>
<dbReference type="InterPro" id="IPR036955">
    <property type="entry name" value="AP2/ERF_dom_sf"/>
</dbReference>
<dbReference type="GO" id="GO:0003677">
    <property type="term" value="F:DNA binding"/>
    <property type="evidence" value="ECO:0007669"/>
    <property type="project" value="UniProtKB-KW"/>
</dbReference>
<dbReference type="GO" id="GO:0003700">
    <property type="term" value="F:DNA-binding transcription factor activity"/>
    <property type="evidence" value="ECO:0007669"/>
    <property type="project" value="InterPro"/>
</dbReference>
<dbReference type="GO" id="GO:0005634">
    <property type="term" value="C:nucleus"/>
    <property type="evidence" value="ECO:0007669"/>
    <property type="project" value="UniProtKB-SubCell"/>
</dbReference>
<comment type="caution">
    <text evidence="9">The sequence shown here is derived from an EMBL/GenBank/DDBJ whole genome shotgun (WGS) entry which is preliminary data.</text>
</comment>
<keyword evidence="4" id="KW-0238">DNA-binding</keyword>
<dbReference type="GO" id="GO:0006952">
    <property type="term" value="P:defense response"/>
    <property type="evidence" value="ECO:0007669"/>
    <property type="project" value="UniProtKB-KW"/>
</dbReference>
<feature type="domain" description="AP2/ERF" evidence="8">
    <location>
        <begin position="63"/>
        <end position="121"/>
    </location>
</feature>
<dbReference type="Gene3D" id="3.30.730.10">
    <property type="entry name" value="AP2/ERF domain"/>
    <property type="match status" value="1"/>
</dbReference>
<organism evidence="9 10">
    <name type="scientific">Ambrosia artemisiifolia</name>
    <name type="common">Common ragweed</name>
    <dbReference type="NCBI Taxonomy" id="4212"/>
    <lineage>
        <taxon>Eukaryota</taxon>
        <taxon>Viridiplantae</taxon>
        <taxon>Streptophyta</taxon>
        <taxon>Embryophyta</taxon>
        <taxon>Tracheophyta</taxon>
        <taxon>Spermatophyta</taxon>
        <taxon>Magnoliopsida</taxon>
        <taxon>eudicotyledons</taxon>
        <taxon>Gunneridae</taxon>
        <taxon>Pentapetalae</taxon>
        <taxon>asterids</taxon>
        <taxon>campanulids</taxon>
        <taxon>Asterales</taxon>
        <taxon>Asteraceae</taxon>
        <taxon>Asteroideae</taxon>
        <taxon>Heliantheae alliance</taxon>
        <taxon>Heliantheae</taxon>
        <taxon>Ambrosia</taxon>
    </lineage>
</organism>
<dbReference type="SMART" id="SM00380">
    <property type="entry name" value="AP2"/>
    <property type="match status" value="1"/>
</dbReference>
<dbReference type="EMBL" id="JAMZMK010000088">
    <property type="protein sequence ID" value="KAI7757662.1"/>
    <property type="molecule type" value="Genomic_DNA"/>
</dbReference>
<dbReference type="Proteomes" id="UP001206925">
    <property type="component" value="Unassembled WGS sequence"/>
</dbReference>
<evidence type="ECO:0000256" key="3">
    <source>
        <dbReference type="ARBA" id="ARBA00023015"/>
    </source>
</evidence>
<keyword evidence="6" id="KW-0539">Nucleus</keyword>
<proteinExistence type="predicted"/>
<sequence length="180" mass="20133">MTSEADLSFLDSIQTHILHNSDTSELFPATSTTPVTLEGISDNMKDEPDQVAKGNHAPSEWRKFRGVRRRPWGKFAAEIRDPSRRGARIWLGTYESPEDAAFAYDKAAYKIRGSRAMLNFPHLVGINVAEPVRVTPRRRTKEAVSPLSFSQDDGGLKRSRMGTCDPTTVDIDDSVNNRLD</sequence>
<dbReference type="InterPro" id="IPR001471">
    <property type="entry name" value="AP2/ERF_dom"/>
</dbReference>
<dbReference type="InterPro" id="IPR016177">
    <property type="entry name" value="DNA-bd_dom_sf"/>
</dbReference>
<dbReference type="Pfam" id="PF00847">
    <property type="entry name" value="AP2"/>
    <property type="match status" value="1"/>
</dbReference>
<feature type="region of interest" description="Disordered" evidence="7">
    <location>
        <begin position="137"/>
        <end position="180"/>
    </location>
</feature>
<keyword evidence="10" id="KW-1185">Reference proteome</keyword>
<reference evidence="9" key="1">
    <citation type="submission" date="2022-06" db="EMBL/GenBank/DDBJ databases">
        <title>Uncovering the hologenomic basis of an extraordinary plant invasion.</title>
        <authorList>
            <person name="Bieker V.C."/>
            <person name="Martin M.D."/>
            <person name="Gilbert T."/>
            <person name="Hodgins K."/>
            <person name="Battlay P."/>
            <person name="Petersen B."/>
            <person name="Wilson J."/>
        </authorList>
    </citation>
    <scope>NUCLEOTIDE SEQUENCE</scope>
    <source>
        <strain evidence="9">AA19_3_7</strain>
        <tissue evidence="9">Leaf</tissue>
    </source>
</reference>
<evidence type="ECO:0000256" key="4">
    <source>
        <dbReference type="ARBA" id="ARBA00023125"/>
    </source>
</evidence>
<evidence type="ECO:0000256" key="7">
    <source>
        <dbReference type="SAM" id="MobiDB-lite"/>
    </source>
</evidence>
<name>A0AAD5GVW9_AMBAR</name>
<dbReference type="PANTHER" id="PTHR31190">
    <property type="entry name" value="DNA-BINDING DOMAIN"/>
    <property type="match status" value="1"/>
</dbReference>
<keyword evidence="2" id="KW-0611">Plant defense</keyword>
<evidence type="ECO:0000313" key="9">
    <source>
        <dbReference type="EMBL" id="KAI7757662.1"/>
    </source>
</evidence>
<comment type="subcellular location">
    <subcellularLocation>
        <location evidence="1">Nucleus</location>
    </subcellularLocation>
</comment>
<evidence type="ECO:0000313" key="10">
    <source>
        <dbReference type="Proteomes" id="UP001206925"/>
    </source>
</evidence>
<accession>A0AAD5GVW9</accession>
<dbReference type="AlphaFoldDB" id="A0AAD5GVW9"/>
<dbReference type="PROSITE" id="PS51032">
    <property type="entry name" value="AP2_ERF"/>
    <property type="match status" value="1"/>
</dbReference>
<gene>
    <name evidence="9" type="ORF">M8C21_029651</name>
</gene>
<evidence type="ECO:0000256" key="6">
    <source>
        <dbReference type="ARBA" id="ARBA00023242"/>
    </source>
</evidence>
<dbReference type="InterPro" id="IPR044808">
    <property type="entry name" value="ERF_plant"/>
</dbReference>
<dbReference type="CDD" id="cd00018">
    <property type="entry name" value="AP2"/>
    <property type="match status" value="1"/>
</dbReference>
<evidence type="ECO:0000256" key="5">
    <source>
        <dbReference type="ARBA" id="ARBA00023163"/>
    </source>
</evidence>
<protein>
    <recommendedName>
        <fullName evidence="8">AP2/ERF domain-containing protein</fullName>
    </recommendedName>
</protein>